<name>A0A1F5L7Z1_PENAI</name>
<dbReference type="RefSeq" id="XP_022484809.1">
    <property type="nucleotide sequence ID" value="XM_022635352.1"/>
</dbReference>
<dbReference type="STRING" id="1835702.A0A1F5L7Z1"/>
<evidence type="ECO:0008006" key="3">
    <source>
        <dbReference type="Google" id="ProtNLM"/>
    </source>
</evidence>
<accession>A0A1F5L7Z1</accession>
<dbReference type="Gene3D" id="3.90.1410.10">
    <property type="entry name" value="set domain protein methyltransferase, domain 1"/>
    <property type="match status" value="1"/>
</dbReference>
<dbReference type="InterPro" id="IPR046341">
    <property type="entry name" value="SET_dom_sf"/>
</dbReference>
<organism evidence="1 2">
    <name type="scientific">Penicillium arizonense</name>
    <dbReference type="NCBI Taxonomy" id="1835702"/>
    <lineage>
        <taxon>Eukaryota</taxon>
        <taxon>Fungi</taxon>
        <taxon>Dikarya</taxon>
        <taxon>Ascomycota</taxon>
        <taxon>Pezizomycotina</taxon>
        <taxon>Eurotiomycetes</taxon>
        <taxon>Eurotiomycetidae</taxon>
        <taxon>Eurotiales</taxon>
        <taxon>Aspergillaceae</taxon>
        <taxon>Penicillium</taxon>
    </lineage>
</organism>
<dbReference type="GeneID" id="34580086"/>
<sequence>MRTMRLAKLFSTDKCQHLEPQLVMKGDEVLMNYGSHPNDYLLVEYGFFLDRNESDAVYLDDIMCQDLSVDDKEALRSHGYYG</sequence>
<reference evidence="1 2" key="1">
    <citation type="journal article" date="2016" name="Sci. Rep.">
        <title>Penicillium arizonense, a new, genome sequenced fungal species, reveals a high chemical diversity in secreted metabolites.</title>
        <authorList>
            <person name="Grijseels S."/>
            <person name="Nielsen J.C."/>
            <person name="Randelovic M."/>
            <person name="Nielsen J."/>
            <person name="Nielsen K.F."/>
            <person name="Workman M."/>
            <person name="Frisvad J.C."/>
        </authorList>
    </citation>
    <scope>NUCLEOTIDE SEQUENCE [LARGE SCALE GENOMIC DNA]</scope>
    <source>
        <strain evidence="1 2">CBS 141311</strain>
    </source>
</reference>
<proteinExistence type="predicted"/>
<evidence type="ECO:0000313" key="2">
    <source>
        <dbReference type="Proteomes" id="UP000177622"/>
    </source>
</evidence>
<dbReference type="AlphaFoldDB" id="A0A1F5L7Z1"/>
<dbReference type="SUPFAM" id="SSF82199">
    <property type="entry name" value="SET domain"/>
    <property type="match status" value="1"/>
</dbReference>
<protein>
    <recommendedName>
        <fullName evidence="3">SET domain-containing protein</fullName>
    </recommendedName>
</protein>
<dbReference type="Proteomes" id="UP000177622">
    <property type="component" value="Unassembled WGS sequence"/>
</dbReference>
<dbReference type="OrthoDB" id="4355131at2759"/>
<gene>
    <name evidence="1" type="ORF">PENARI_c022G03868</name>
</gene>
<dbReference type="EMBL" id="LXJU01000022">
    <property type="protein sequence ID" value="OGE49358.1"/>
    <property type="molecule type" value="Genomic_DNA"/>
</dbReference>
<evidence type="ECO:0000313" key="1">
    <source>
        <dbReference type="EMBL" id="OGE49358.1"/>
    </source>
</evidence>
<keyword evidence="2" id="KW-1185">Reference proteome</keyword>
<comment type="caution">
    <text evidence="1">The sequence shown here is derived from an EMBL/GenBank/DDBJ whole genome shotgun (WGS) entry which is preliminary data.</text>
</comment>